<dbReference type="EMBL" id="JAAGOB010000004">
    <property type="protein sequence ID" value="NED95567.1"/>
    <property type="molecule type" value="Genomic_DNA"/>
</dbReference>
<dbReference type="InterPro" id="IPR017871">
    <property type="entry name" value="ABC_transporter-like_CS"/>
</dbReference>
<keyword evidence="8" id="KW-1185">Reference proteome</keyword>
<gene>
    <name evidence="7" type="ORF">G1H11_09595</name>
</gene>
<proteinExistence type="inferred from homology"/>
<dbReference type="Proteomes" id="UP000469185">
    <property type="component" value="Unassembled WGS sequence"/>
</dbReference>
<dbReference type="InterPro" id="IPR050095">
    <property type="entry name" value="ECF_ABC_transporter_ATP-bd"/>
</dbReference>
<feature type="compositionally biased region" description="Pro residues" evidence="5">
    <location>
        <begin position="273"/>
        <end position="287"/>
    </location>
</feature>
<dbReference type="Pfam" id="PF00005">
    <property type="entry name" value="ABC_tran"/>
    <property type="match status" value="2"/>
</dbReference>
<evidence type="ECO:0000313" key="8">
    <source>
        <dbReference type="Proteomes" id="UP000469185"/>
    </source>
</evidence>
<comment type="caution">
    <text evidence="7">The sequence shown here is derived from an EMBL/GenBank/DDBJ whole genome shotgun (WGS) entry which is preliminary data.</text>
</comment>
<keyword evidence="4 7" id="KW-0067">ATP-binding</keyword>
<feature type="domain" description="ABC transporter" evidence="6">
    <location>
        <begin position="4"/>
        <end position="241"/>
    </location>
</feature>
<dbReference type="GO" id="GO:0016887">
    <property type="term" value="F:ATP hydrolysis activity"/>
    <property type="evidence" value="ECO:0007669"/>
    <property type="project" value="InterPro"/>
</dbReference>
<keyword evidence="2" id="KW-0813">Transport</keyword>
<feature type="domain" description="ABC transporter" evidence="6">
    <location>
        <begin position="290"/>
        <end position="522"/>
    </location>
</feature>
<dbReference type="Gene3D" id="3.40.50.300">
    <property type="entry name" value="P-loop containing nucleotide triphosphate hydrolases"/>
    <property type="match status" value="2"/>
</dbReference>
<protein>
    <submittedName>
        <fullName evidence="7">ATP-binding cassette domain-containing protein</fullName>
    </submittedName>
</protein>
<dbReference type="RefSeq" id="WP_163818328.1">
    <property type="nucleotide sequence ID" value="NZ_JAAGOB010000004.1"/>
</dbReference>
<reference evidence="7 8" key="1">
    <citation type="submission" date="2020-02" db="EMBL/GenBank/DDBJ databases">
        <authorList>
            <person name="Li X.-J."/>
            <person name="Feng X.-M."/>
        </authorList>
    </citation>
    <scope>NUCLEOTIDE SEQUENCE [LARGE SCALE GENOMIC DNA]</scope>
    <source>
        <strain evidence="7 8">CGMCC 4.7225</strain>
    </source>
</reference>
<name>A0A6N9YKX3_9ACTN</name>
<dbReference type="PANTHER" id="PTHR43553:SF24">
    <property type="entry name" value="ENERGY-COUPLING FACTOR TRANSPORTER ATP-BINDING PROTEIN ECFA1"/>
    <property type="match status" value="1"/>
</dbReference>
<evidence type="ECO:0000256" key="1">
    <source>
        <dbReference type="ARBA" id="ARBA00005417"/>
    </source>
</evidence>
<dbReference type="GO" id="GO:0042626">
    <property type="term" value="F:ATPase-coupled transmembrane transporter activity"/>
    <property type="evidence" value="ECO:0007669"/>
    <property type="project" value="TreeGrafter"/>
</dbReference>
<dbReference type="GO" id="GO:0043190">
    <property type="term" value="C:ATP-binding cassette (ABC) transporter complex"/>
    <property type="evidence" value="ECO:0007669"/>
    <property type="project" value="TreeGrafter"/>
</dbReference>
<dbReference type="PANTHER" id="PTHR43553">
    <property type="entry name" value="HEAVY METAL TRANSPORTER"/>
    <property type="match status" value="1"/>
</dbReference>
<evidence type="ECO:0000259" key="6">
    <source>
        <dbReference type="PROSITE" id="PS50893"/>
    </source>
</evidence>
<dbReference type="PROSITE" id="PS50893">
    <property type="entry name" value="ABC_TRANSPORTER_2"/>
    <property type="match status" value="2"/>
</dbReference>
<feature type="region of interest" description="Disordered" evidence="5">
    <location>
        <begin position="267"/>
        <end position="290"/>
    </location>
</feature>
<evidence type="ECO:0000313" key="7">
    <source>
        <dbReference type="EMBL" id="NED95567.1"/>
    </source>
</evidence>
<dbReference type="InterPro" id="IPR027417">
    <property type="entry name" value="P-loop_NTPase"/>
</dbReference>
<organism evidence="7 8">
    <name type="scientific">Phytoactinopolyspora alkaliphila</name>
    <dbReference type="NCBI Taxonomy" id="1783498"/>
    <lineage>
        <taxon>Bacteria</taxon>
        <taxon>Bacillati</taxon>
        <taxon>Actinomycetota</taxon>
        <taxon>Actinomycetes</taxon>
        <taxon>Jiangellales</taxon>
        <taxon>Jiangellaceae</taxon>
        <taxon>Phytoactinopolyspora</taxon>
    </lineage>
</organism>
<dbReference type="InterPro" id="IPR003593">
    <property type="entry name" value="AAA+_ATPase"/>
</dbReference>
<sequence length="543" mass="56867">MILLDQVSVRYRRSEPLVLRNVDLTVGEGELAVVAGPTGTGKSTLLGCVAGLVPHFTGGVVHGRVVVGGRDTRTHRPGDLADLIGYVGQDPAAGFVTDTVEDEVAYGLECLGTAQPVMRRRVEDALDLLSLAALRSRRLRGLSGGERQRVAIAAVLATGSRVLVLDEPTSALDPGGAEDVLAAVHRLVHDLGVTVLMTEHRLERALQFADQLVLVEDGRVLAGEPSLLMEVSAVRPPVVELARLAGWSPPPVTVRDARRRADRLRHDLAAAPPSSPREPAPGPPPAPGRVRIRGLTVRRGRRQVLHDADLDIPAGVVVALMGRNGAGKSTLLSASAGLVAREGGVVDVDGADPADLPAQQAIRLVGLVPDDPRLLLRASSVADECVGADDDTGVTPGATRRMLARIAPGLAGAHRVNHHPDDLSEGERLTLAMAVILTAGPSLLLLDEPTRGLDYAAKSRLSAMLRSFAASGLAVVVATHDVEFVADVADRVVTMAGGRIVAEGPAADVLLSSYVHTPQVAKVLRPHRWLTVGAVASAMKGEG</sequence>
<dbReference type="AlphaFoldDB" id="A0A6N9YKX3"/>
<dbReference type="InterPro" id="IPR003439">
    <property type="entry name" value="ABC_transporter-like_ATP-bd"/>
</dbReference>
<evidence type="ECO:0000256" key="4">
    <source>
        <dbReference type="ARBA" id="ARBA00022840"/>
    </source>
</evidence>
<dbReference type="GO" id="GO:0005524">
    <property type="term" value="F:ATP binding"/>
    <property type="evidence" value="ECO:0007669"/>
    <property type="project" value="UniProtKB-KW"/>
</dbReference>
<keyword evidence="3" id="KW-0547">Nucleotide-binding</keyword>
<dbReference type="SUPFAM" id="SSF52540">
    <property type="entry name" value="P-loop containing nucleoside triphosphate hydrolases"/>
    <property type="match status" value="2"/>
</dbReference>
<dbReference type="PROSITE" id="PS00211">
    <property type="entry name" value="ABC_TRANSPORTER_1"/>
    <property type="match status" value="1"/>
</dbReference>
<evidence type="ECO:0000256" key="2">
    <source>
        <dbReference type="ARBA" id="ARBA00022448"/>
    </source>
</evidence>
<comment type="similarity">
    <text evidence="1">Belongs to the ABC transporter superfamily.</text>
</comment>
<dbReference type="SMART" id="SM00382">
    <property type="entry name" value="AAA"/>
    <property type="match status" value="2"/>
</dbReference>
<accession>A0A6N9YKX3</accession>
<evidence type="ECO:0000256" key="5">
    <source>
        <dbReference type="SAM" id="MobiDB-lite"/>
    </source>
</evidence>
<dbReference type="CDD" id="cd03225">
    <property type="entry name" value="ABC_cobalt_CbiO_domain1"/>
    <property type="match status" value="2"/>
</dbReference>
<evidence type="ECO:0000256" key="3">
    <source>
        <dbReference type="ARBA" id="ARBA00022741"/>
    </source>
</evidence>
<dbReference type="InterPro" id="IPR015856">
    <property type="entry name" value="ABC_transpr_CbiO/EcfA_su"/>
</dbReference>